<dbReference type="PANTHER" id="PTHR11783">
    <property type="entry name" value="SULFOTRANSFERASE SULT"/>
    <property type="match status" value="1"/>
</dbReference>
<protein>
    <recommendedName>
        <fullName evidence="3">Sulfotransferase domain-containing protein</fullName>
    </recommendedName>
</protein>
<name>A0AAE1U341_9EUCA</name>
<accession>A0AAE1U341</accession>
<evidence type="ECO:0000259" key="3">
    <source>
        <dbReference type="Pfam" id="PF00685"/>
    </source>
</evidence>
<keyword evidence="2" id="KW-0808">Transferase</keyword>
<feature type="domain" description="Sulfotransferase" evidence="3">
    <location>
        <begin position="67"/>
        <end position="343"/>
    </location>
</feature>
<evidence type="ECO:0000313" key="5">
    <source>
        <dbReference type="Proteomes" id="UP001292094"/>
    </source>
</evidence>
<dbReference type="AlphaFoldDB" id="A0AAE1U341"/>
<reference evidence="4" key="1">
    <citation type="submission" date="2023-11" db="EMBL/GenBank/DDBJ databases">
        <title>Genome assemblies of two species of porcelain crab, Petrolisthes cinctipes and Petrolisthes manimaculis (Anomura: Porcellanidae).</title>
        <authorList>
            <person name="Angst P."/>
        </authorList>
    </citation>
    <scope>NUCLEOTIDE SEQUENCE</scope>
    <source>
        <strain evidence="4">PB745_02</strain>
        <tissue evidence="4">Gill</tissue>
    </source>
</reference>
<organism evidence="4 5">
    <name type="scientific">Petrolisthes manimaculis</name>
    <dbReference type="NCBI Taxonomy" id="1843537"/>
    <lineage>
        <taxon>Eukaryota</taxon>
        <taxon>Metazoa</taxon>
        <taxon>Ecdysozoa</taxon>
        <taxon>Arthropoda</taxon>
        <taxon>Crustacea</taxon>
        <taxon>Multicrustacea</taxon>
        <taxon>Malacostraca</taxon>
        <taxon>Eumalacostraca</taxon>
        <taxon>Eucarida</taxon>
        <taxon>Decapoda</taxon>
        <taxon>Pleocyemata</taxon>
        <taxon>Anomura</taxon>
        <taxon>Galatheoidea</taxon>
        <taxon>Porcellanidae</taxon>
        <taxon>Petrolisthes</taxon>
    </lineage>
</organism>
<evidence type="ECO:0000256" key="2">
    <source>
        <dbReference type="ARBA" id="ARBA00022679"/>
    </source>
</evidence>
<dbReference type="InterPro" id="IPR000863">
    <property type="entry name" value="Sulfotransferase_dom"/>
</dbReference>
<dbReference type="GO" id="GO:0008146">
    <property type="term" value="F:sulfotransferase activity"/>
    <property type="evidence" value="ECO:0007669"/>
    <property type="project" value="InterPro"/>
</dbReference>
<dbReference type="SUPFAM" id="SSF52540">
    <property type="entry name" value="P-loop containing nucleoside triphosphate hydrolases"/>
    <property type="match status" value="1"/>
</dbReference>
<evidence type="ECO:0000256" key="1">
    <source>
        <dbReference type="ARBA" id="ARBA00005771"/>
    </source>
</evidence>
<keyword evidence="5" id="KW-1185">Reference proteome</keyword>
<evidence type="ECO:0000313" key="4">
    <source>
        <dbReference type="EMBL" id="KAK4304354.1"/>
    </source>
</evidence>
<sequence length="380" mass="44332">MEDTQAPAGMYNTVSNQMERLNTQQDKYYEDFPGYNNIIKVSPQEWWLPSHFLNFAAGYRNFKVRNDDVFVMSFPKCGSTWMSEVVWNMKANPDVDHTKAQIPDTLRAPFFELDMLNQMAGDLPTSNNSMMEMFQTWCPGKNVADGIILQLTEAIPDPRIIKTHLPFSLLPESLLDTAKVVYMARNPKDVAISFHHHCRISRFARYAGSFEDFIQYFLKGQVLYGPYWTHVQQAWERKHHPNLLILYYEDVKANYMKELHKLNSFLGTNLSEKQMLGIKEFTSFRNMKGRESEGQNNTSYRTVVYDQEAIKKEGGFFRKGEVGTWKENLFPKFTAKMDQWTIDNTNRLGINFKFCEVKKDKINLETGIEDITLTHNVRAR</sequence>
<gene>
    <name evidence="4" type="ORF">Pmani_023682</name>
</gene>
<dbReference type="Proteomes" id="UP001292094">
    <property type="component" value="Unassembled WGS sequence"/>
</dbReference>
<dbReference type="Pfam" id="PF00685">
    <property type="entry name" value="Sulfotransfer_1"/>
    <property type="match status" value="1"/>
</dbReference>
<proteinExistence type="inferred from homology"/>
<dbReference type="EMBL" id="JAWZYT010002440">
    <property type="protein sequence ID" value="KAK4304354.1"/>
    <property type="molecule type" value="Genomic_DNA"/>
</dbReference>
<comment type="caution">
    <text evidence="4">The sequence shown here is derived from an EMBL/GenBank/DDBJ whole genome shotgun (WGS) entry which is preliminary data.</text>
</comment>
<dbReference type="Gene3D" id="3.40.50.300">
    <property type="entry name" value="P-loop containing nucleotide triphosphate hydrolases"/>
    <property type="match status" value="1"/>
</dbReference>
<dbReference type="InterPro" id="IPR027417">
    <property type="entry name" value="P-loop_NTPase"/>
</dbReference>
<comment type="similarity">
    <text evidence="1">Belongs to the sulfotransferase 1 family.</text>
</comment>